<evidence type="ECO:0000313" key="1">
    <source>
        <dbReference type="EMBL" id="KZT02183.1"/>
    </source>
</evidence>
<dbReference type="GeneID" id="63826886"/>
<dbReference type="AlphaFoldDB" id="A0A165C4C8"/>
<accession>A0A165C4C8</accession>
<dbReference type="RefSeq" id="XP_040759923.1">
    <property type="nucleotide sequence ID" value="XM_040909857.1"/>
</dbReference>
<keyword evidence="2" id="KW-1185">Reference proteome</keyword>
<reference evidence="1 2" key="1">
    <citation type="journal article" date="2016" name="Mol. Biol. Evol.">
        <title>Comparative Genomics of Early-Diverging Mushroom-Forming Fungi Provides Insights into the Origins of Lignocellulose Decay Capabilities.</title>
        <authorList>
            <person name="Nagy L.G."/>
            <person name="Riley R."/>
            <person name="Tritt A."/>
            <person name="Adam C."/>
            <person name="Daum C."/>
            <person name="Floudas D."/>
            <person name="Sun H."/>
            <person name="Yadav J.S."/>
            <person name="Pangilinan J."/>
            <person name="Larsson K.H."/>
            <person name="Matsuura K."/>
            <person name="Barry K."/>
            <person name="Labutti K."/>
            <person name="Kuo R."/>
            <person name="Ohm R.A."/>
            <person name="Bhattacharya S.S."/>
            <person name="Shirouzu T."/>
            <person name="Yoshinaga Y."/>
            <person name="Martin F.M."/>
            <person name="Grigoriev I.V."/>
            <person name="Hibbett D.S."/>
        </authorList>
    </citation>
    <scope>NUCLEOTIDE SEQUENCE [LARGE SCALE GENOMIC DNA]</scope>
    <source>
        <strain evidence="1 2">93-53</strain>
    </source>
</reference>
<organism evidence="1 2">
    <name type="scientific">Laetiporus sulphureus 93-53</name>
    <dbReference type="NCBI Taxonomy" id="1314785"/>
    <lineage>
        <taxon>Eukaryota</taxon>
        <taxon>Fungi</taxon>
        <taxon>Dikarya</taxon>
        <taxon>Basidiomycota</taxon>
        <taxon>Agaricomycotina</taxon>
        <taxon>Agaricomycetes</taxon>
        <taxon>Polyporales</taxon>
        <taxon>Laetiporus</taxon>
    </lineage>
</organism>
<dbReference type="Proteomes" id="UP000076871">
    <property type="component" value="Unassembled WGS sequence"/>
</dbReference>
<protein>
    <submittedName>
        <fullName evidence="1">Uncharacterized protein</fullName>
    </submittedName>
</protein>
<sequence>MKAYDILLCGDVPWCARVAHASSANLCQRIVGNLASLASLIISLFLTNFLQIIETWFTCVEVREE</sequence>
<dbReference type="InParanoid" id="A0A165C4C8"/>
<proteinExistence type="predicted"/>
<dbReference type="EMBL" id="KV427655">
    <property type="protein sequence ID" value="KZT02183.1"/>
    <property type="molecule type" value="Genomic_DNA"/>
</dbReference>
<gene>
    <name evidence="1" type="ORF">LAESUDRAFT_730513</name>
</gene>
<evidence type="ECO:0000313" key="2">
    <source>
        <dbReference type="Proteomes" id="UP000076871"/>
    </source>
</evidence>
<name>A0A165C4C8_9APHY</name>